<proteinExistence type="predicted"/>
<protein>
    <submittedName>
        <fullName evidence="1">Uncharacterized protein</fullName>
    </submittedName>
</protein>
<sequence length="320" mass="36948">MYPSCYLTTNKALPYPHSLDVFEPNTPPLQTRHLRPTLSHAKQHVLLLQRSSFWPERRPTTGSSIPGVLAILFMGKLETITLSLHLMISPYKRYVDNIYLPTTNEETTDHIINSVHPNLKFEIESKCSDRCSLHISATQHLNTFDNILCLNDYPENSIEHKTPTKPQRNPQPAYTGWSYLKILKHPSTHCPHILHAQTSLIPHPKEHKCTREECPVSNTGLRLRQNAVYQLMCYSCDQQYVSSTTHFIHYHIKEHLNNENSSMKKKSIPARTDYTGIDVKIIMSENDPANLCLYEAFYNRKCKPTLNSQEECSEFTDLLF</sequence>
<name>A0A3M6UEZ9_POCDA</name>
<evidence type="ECO:0000313" key="2">
    <source>
        <dbReference type="Proteomes" id="UP000275408"/>
    </source>
</evidence>
<keyword evidence="2" id="KW-1185">Reference proteome</keyword>
<comment type="caution">
    <text evidence="1">The sequence shown here is derived from an EMBL/GenBank/DDBJ whole genome shotgun (WGS) entry which is preliminary data.</text>
</comment>
<dbReference type="AlphaFoldDB" id="A0A3M6UEZ9"/>
<dbReference type="EMBL" id="RCHS01001689">
    <property type="protein sequence ID" value="RMX52166.1"/>
    <property type="molecule type" value="Genomic_DNA"/>
</dbReference>
<gene>
    <name evidence="1" type="ORF">pdam_00019882</name>
</gene>
<accession>A0A3M6UEZ9</accession>
<dbReference type="Proteomes" id="UP000275408">
    <property type="component" value="Unassembled WGS sequence"/>
</dbReference>
<organism evidence="1 2">
    <name type="scientific">Pocillopora damicornis</name>
    <name type="common">Cauliflower coral</name>
    <name type="synonym">Millepora damicornis</name>
    <dbReference type="NCBI Taxonomy" id="46731"/>
    <lineage>
        <taxon>Eukaryota</taxon>
        <taxon>Metazoa</taxon>
        <taxon>Cnidaria</taxon>
        <taxon>Anthozoa</taxon>
        <taxon>Hexacorallia</taxon>
        <taxon>Scleractinia</taxon>
        <taxon>Astrocoeniina</taxon>
        <taxon>Pocilloporidae</taxon>
        <taxon>Pocillopora</taxon>
    </lineage>
</organism>
<evidence type="ECO:0000313" key="1">
    <source>
        <dbReference type="EMBL" id="RMX52166.1"/>
    </source>
</evidence>
<reference evidence="1 2" key="1">
    <citation type="journal article" date="2018" name="Sci. Rep.">
        <title>Comparative analysis of the Pocillopora damicornis genome highlights role of immune system in coral evolution.</title>
        <authorList>
            <person name="Cunning R."/>
            <person name="Bay R.A."/>
            <person name="Gillette P."/>
            <person name="Baker A.C."/>
            <person name="Traylor-Knowles N."/>
        </authorList>
    </citation>
    <scope>NUCLEOTIDE SEQUENCE [LARGE SCALE GENOMIC DNA]</scope>
    <source>
        <strain evidence="1">RSMAS</strain>
        <tissue evidence="1">Whole animal</tissue>
    </source>
</reference>